<protein>
    <recommendedName>
        <fullName evidence="13">Cytochrome P450</fullName>
    </recommendedName>
</protein>
<keyword evidence="10" id="KW-0175">Coiled coil</keyword>
<reference evidence="11" key="1">
    <citation type="submission" date="2023-11" db="EMBL/GenBank/DDBJ databases">
        <title>Genome assemblies of two species of porcelain crab, Petrolisthes cinctipes and Petrolisthes manimaculis (Anomura: Porcellanidae).</title>
        <authorList>
            <person name="Angst P."/>
        </authorList>
    </citation>
    <scope>NUCLEOTIDE SEQUENCE</scope>
    <source>
        <strain evidence="11">PB745_02</strain>
        <tissue evidence="11">Gill</tissue>
    </source>
</reference>
<comment type="cofactor">
    <cofactor evidence="1 8">
        <name>heme</name>
        <dbReference type="ChEBI" id="CHEBI:30413"/>
    </cofactor>
</comment>
<proteinExistence type="inferred from homology"/>
<keyword evidence="7 9" id="KW-0503">Monooxygenase</keyword>
<evidence type="ECO:0000256" key="4">
    <source>
        <dbReference type="ARBA" id="ARBA00022723"/>
    </source>
</evidence>
<organism evidence="11 12">
    <name type="scientific">Petrolisthes manimaculis</name>
    <dbReference type="NCBI Taxonomy" id="1843537"/>
    <lineage>
        <taxon>Eukaryota</taxon>
        <taxon>Metazoa</taxon>
        <taxon>Ecdysozoa</taxon>
        <taxon>Arthropoda</taxon>
        <taxon>Crustacea</taxon>
        <taxon>Multicrustacea</taxon>
        <taxon>Malacostraca</taxon>
        <taxon>Eumalacostraca</taxon>
        <taxon>Eucarida</taxon>
        <taxon>Decapoda</taxon>
        <taxon>Pleocyemata</taxon>
        <taxon>Anomura</taxon>
        <taxon>Galatheoidea</taxon>
        <taxon>Porcellanidae</taxon>
        <taxon>Petrolisthes</taxon>
    </lineage>
</organism>
<dbReference type="InterPro" id="IPR001128">
    <property type="entry name" value="Cyt_P450"/>
</dbReference>
<dbReference type="Pfam" id="PF00067">
    <property type="entry name" value="p450"/>
    <property type="match status" value="1"/>
</dbReference>
<dbReference type="PANTHER" id="PTHR24279:SF120">
    <property type="entry name" value="CYTOCHROME P450"/>
    <property type="match status" value="1"/>
</dbReference>
<dbReference type="EMBL" id="JAWZYT010002177">
    <property type="protein sequence ID" value="KAK4306111.1"/>
    <property type="molecule type" value="Genomic_DNA"/>
</dbReference>
<dbReference type="PRINTS" id="PR00385">
    <property type="entry name" value="P450"/>
</dbReference>
<dbReference type="GO" id="GO:0005506">
    <property type="term" value="F:iron ion binding"/>
    <property type="evidence" value="ECO:0007669"/>
    <property type="project" value="InterPro"/>
</dbReference>
<feature type="coiled-coil region" evidence="10">
    <location>
        <begin position="258"/>
        <end position="296"/>
    </location>
</feature>
<evidence type="ECO:0000313" key="11">
    <source>
        <dbReference type="EMBL" id="KAK4306111.1"/>
    </source>
</evidence>
<keyword evidence="6 8" id="KW-0408">Iron</keyword>
<accession>A0AAE1U2I4</accession>
<evidence type="ECO:0000313" key="12">
    <source>
        <dbReference type="Proteomes" id="UP001292094"/>
    </source>
</evidence>
<evidence type="ECO:0008006" key="13">
    <source>
        <dbReference type="Google" id="ProtNLM"/>
    </source>
</evidence>
<dbReference type="Proteomes" id="UP001292094">
    <property type="component" value="Unassembled WGS sequence"/>
</dbReference>
<name>A0AAE1U2I4_9EUCA</name>
<dbReference type="PANTHER" id="PTHR24279">
    <property type="entry name" value="CYTOCHROME P450"/>
    <property type="match status" value="1"/>
</dbReference>
<dbReference type="InterPro" id="IPR002401">
    <property type="entry name" value="Cyt_P450_E_grp-I"/>
</dbReference>
<comment type="similarity">
    <text evidence="2 9">Belongs to the cytochrome P450 family.</text>
</comment>
<dbReference type="GO" id="GO:0004497">
    <property type="term" value="F:monooxygenase activity"/>
    <property type="evidence" value="ECO:0007669"/>
    <property type="project" value="UniProtKB-KW"/>
</dbReference>
<evidence type="ECO:0000256" key="3">
    <source>
        <dbReference type="ARBA" id="ARBA00022617"/>
    </source>
</evidence>
<keyword evidence="5 9" id="KW-0560">Oxidoreductase</keyword>
<evidence type="ECO:0000256" key="8">
    <source>
        <dbReference type="PIRSR" id="PIRSR602401-1"/>
    </source>
</evidence>
<comment type="caution">
    <text evidence="11">The sequence shown here is derived from an EMBL/GenBank/DDBJ whole genome shotgun (WGS) entry which is preliminary data.</text>
</comment>
<evidence type="ECO:0000256" key="5">
    <source>
        <dbReference type="ARBA" id="ARBA00023002"/>
    </source>
</evidence>
<dbReference type="AlphaFoldDB" id="A0AAE1U2I4"/>
<evidence type="ECO:0000256" key="10">
    <source>
        <dbReference type="SAM" id="Coils"/>
    </source>
</evidence>
<evidence type="ECO:0000256" key="7">
    <source>
        <dbReference type="ARBA" id="ARBA00023033"/>
    </source>
</evidence>
<dbReference type="Gene3D" id="1.10.630.10">
    <property type="entry name" value="Cytochrome P450"/>
    <property type="match status" value="1"/>
</dbReference>
<dbReference type="InterPro" id="IPR017972">
    <property type="entry name" value="Cyt_P450_CS"/>
</dbReference>
<dbReference type="InterPro" id="IPR036396">
    <property type="entry name" value="Cyt_P450_sf"/>
</dbReference>
<dbReference type="SUPFAM" id="SSF48264">
    <property type="entry name" value="Cytochrome P450"/>
    <property type="match status" value="1"/>
</dbReference>
<evidence type="ECO:0000256" key="9">
    <source>
        <dbReference type="RuleBase" id="RU000461"/>
    </source>
</evidence>
<keyword evidence="3 8" id="KW-0349">Heme</keyword>
<dbReference type="GO" id="GO:0020037">
    <property type="term" value="F:heme binding"/>
    <property type="evidence" value="ECO:0007669"/>
    <property type="project" value="InterPro"/>
</dbReference>
<keyword evidence="4 8" id="KW-0479">Metal-binding</keyword>
<evidence type="ECO:0000256" key="1">
    <source>
        <dbReference type="ARBA" id="ARBA00001971"/>
    </source>
</evidence>
<evidence type="ECO:0000256" key="2">
    <source>
        <dbReference type="ARBA" id="ARBA00010617"/>
    </source>
</evidence>
<dbReference type="PRINTS" id="PR00463">
    <property type="entry name" value="EP450I"/>
</dbReference>
<evidence type="ECO:0000256" key="6">
    <source>
        <dbReference type="ARBA" id="ARBA00023004"/>
    </source>
</evidence>
<gene>
    <name evidence="11" type="ORF">Pmani_022039</name>
</gene>
<feature type="binding site" description="axial binding residue" evidence="8">
    <location>
        <position position="463"/>
    </location>
    <ligand>
        <name>heme</name>
        <dbReference type="ChEBI" id="CHEBI:30413"/>
    </ligand>
    <ligandPart>
        <name>Fe</name>
        <dbReference type="ChEBI" id="CHEBI:18248"/>
    </ligandPart>
</feature>
<dbReference type="InterPro" id="IPR050479">
    <property type="entry name" value="CYP11_CYP27_families"/>
</dbReference>
<keyword evidence="12" id="KW-1185">Reference proteome</keyword>
<sequence length="516" mass="59606">MINRMRSVQLLPVWGVQQLVQGHARVSTSSVSLTTTTSSIPGPKCYPVVGTLPDILTDKEFDKDQIHLYFMKLFKKYGPIVKIKTPGEPTTVLVLRPEDCREILQHTRENPVRTPMGCLKKARYNNPFYEKKGGIVIENGEEWWRVRNKVQVPVLKPKYVRSYLHDMDLVTQDLLERISRLRDANGEITVNFKEELEKWSLENICLISLNQRVGCFDPNMVPGSEPDLIVKAARNFMSSLKDCESGSKLWKIYPTKTFKQLQQSMDELTKTCEGVLQEIEANLERVQREEEMSHHKLNMVELLLREPGLTRKDVLTFMVDLIPGATETTSDNAAVVLYQLARNPQVQVKVQEELDRVLGDGTSPITHHHLAQLTYTKAVFKESNRIMPPLLGPVRILQDNMRLGEYTLKKGWMAFLMSALTAWDLEEFSQPLEFVPERWLRHRPLGSIHPCASLPFSYGIRMCPGKRIAEQEIFILIARTLHRYNLDWKYGDLERTHKFVFSFKETEPLKLTFINR</sequence>
<dbReference type="PROSITE" id="PS00086">
    <property type="entry name" value="CYTOCHROME_P450"/>
    <property type="match status" value="1"/>
</dbReference>
<dbReference type="GO" id="GO:0016705">
    <property type="term" value="F:oxidoreductase activity, acting on paired donors, with incorporation or reduction of molecular oxygen"/>
    <property type="evidence" value="ECO:0007669"/>
    <property type="project" value="InterPro"/>
</dbReference>
<dbReference type="CDD" id="cd11054">
    <property type="entry name" value="CYP24A1-like"/>
    <property type="match status" value="1"/>
</dbReference>